<dbReference type="Gene3D" id="3.30.2010.10">
    <property type="entry name" value="Metalloproteases ('zincins'), catalytic domain"/>
    <property type="match status" value="1"/>
</dbReference>
<keyword evidence="7" id="KW-0732">Signal</keyword>
<dbReference type="GO" id="GO:0016020">
    <property type="term" value="C:membrane"/>
    <property type="evidence" value="ECO:0007669"/>
    <property type="project" value="TreeGrafter"/>
</dbReference>
<feature type="chain" id="PRO_5012259892" description="Peptidase M48 domain-containing protein" evidence="7">
    <location>
        <begin position="24"/>
        <end position="474"/>
    </location>
</feature>
<dbReference type="InterPro" id="IPR001915">
    <property type="entry name" value="Peptidase_M48"/>
</dbReference>
<dbReference type="Gene3D" id="1.25.40.10">
    <property type="entry name" value="Tetratricopeptide repeat domain"/>
    <property type="match status" value="1"/>
</dbReference>
<keyword evidence="2" id="KW-0645">Protease</keyword>
<evidence type="ECO:0000256" key="7">
    <source>
        <dbReference type="SAM" id="SignalP"/>
    </source>
</evidence>
<sequence>MMKHLILTSLTAFSLSFALPSHAARDLDMPSINLPDFGDPASTTLSSTEETLLGKKLIRKLRGSDPVVEDPELSGWLRALGNRLAAHAPNGGHYTFLIVKNPEINAYAMPGGVIVIHSGLIINTCSESELAAVIAHEIAHVSQRHIARMMDGQKSNPLITGLGVLAGAAAASKSPEAAQAIISTTVASQIHRELSFSRQMETEADRTGLRILASSGLDPQAMSLFMEKLDRRTTDLNGDITQYLRTHPQSIDRLSDTRELANQLGKNATREDSAYLYAREKLRALTAPNSPAVTQGNPSLTQYAQAMSQLRRGNANAVLQTLGTHSPQLPVALAIAAAFNATQRYADTEALLTPLAKAHPNQEDILTLLAEALLATQQAPHAWQLLNRAPLTEQTSLEFLEIRQRVAEQAGQAAEAYRSAAERSLRMGEYKHARAVLEQASRLPGNSAQTSARLQAMARDIEHMEIQEKHLNKF</sequence>
<gene>
    <name evidence="9" type="ORF">BWK73_49710</name>
</gene>
<comment type="cofactor">
    <cofactor evidence="1">
        <name>Zn(2+)</name>
        <dbReference type="ChEBI" id="CHEBI:29105"/>
    </cofactor>
</comment>
<protein>
    <recommendedName>
        <fullName evidence="8">Peptidase M48 domain-containing protein</fullName>
    </recommendedName>
</protein>
<evidence type="ECO:0000256" key="1">
    <source>
        <dbReference type="ARBA" id="ARBA00001947"/>
    </source>
</evidence>
<keyword evidence="4" id="KW-0378">Hydrolase</keyword>
<evidence type="ECO:0000259" key="8">
    <source>
        <dbReference type="Pfam" id="PF01435"/>
    </source>
</evidence>
<dbReference type="InterPro" id="IPR051156">
    <property type="entry name" value="Mito/Outer_Membr_Metalloprot"/>
</dbReference>
<evidence type="ECO:0000256" key="3">
    <source>
        <dbReference type="ARBA" id="ARBA00022723"/>
    </source>
</evidence>
<dbReference type="EMBL" id="MTEJ01000680">
    <property type="protein sequence ID" value="OQW99847.1"/>
    <property type="molecule type" value="Genomic_DNA"/>
</dbReference>
<dbReference type="GO" id="GO:0046872">
    <property type="term" value="F:metal ion binding"/>
    <property type="evidence" value="ECO:0007669"/>
    <property type="project" value="UniProtKB-KW"/>
</dbReference>
<keyword evidence="5" id="KW-0862">Zinc</keyword>
<evidence type="ECO:0000256" key="2">
    <source>
        <dbReference type="ARBA" id="ARBA00022670"/>
    </source>
</evidence>
<evidence type="ECO:0000313" key="10">
    <source>
        <dbReference type="Proteomes" id="UP000192491"/>
    </source>
</evidence>
<keyword evidence="3" id="KW-0479">Metal-binding</keyword>
<name>A0A1Y1Q8R5_9GAMM</name>
<dbReference type="GO" id="GO:0004222">
    <property type="term" value="F:metalloendopeptidase activity"/>
    <property type="evidence" value="ECO:0007669"/>
    <property type="project" value="InterPro"/>
</dbReference>
<comment type="caution">
    <text evidence="9">The sequence shown here is derived from an EMBL/GenBank/DDBJ whole genome shotgun (WGS) entry which is preliminary data.</text>
</comment>
<dbReference type="PANTHER" id="PTHR22726">
    <property type="entry name" value="METALLOENDOPEPTIDASE OMA1"/>
    <property type="match status" value="1"/>
</dbReference>
<accession>A0A1Y1Q8R5</accession>
<dbReference type="AlphaFoldDB" id="A0A1Y1Q8R5"/>
<proteinExistence type="predicted"/>
<evidence type="ECO:0000256" key="6">
    <source>
        <dbReference type="ARBA" id="ARBA00023049"/>
    </source>
</evidence>
<evidence type="ECO:0000256" key="5">
    <source>
        <dbReference type="ARBA" id="ARBA00022833"/>
    </source>
</evidence>
<keyword evidence="6" id="KW-0482">Metalloprotease</keyword>
<feature type="domain" description="Peptidase M48" evidence="8">
    <location>
        <begin position="74"/>
        <end position="259"/>
    </location>
</feature>
<dbReference type="SUPFAM" id="SSF48452">
    <property type="entry name" value="TPR-like"/>
    <property type="match status" value="1"/>
</dbReference>
<dbReference type="Pfam" id="PF01435">
    <property type="entry name" value="Peptidase_M48"/>
    <property type="match status" value="1"/>
</dbReference>
<dbReference type="STRING" id="1123401.GCA_000621325_02852"/>
<dbReference type="GO" id="GO:0051603">
    <property type="term" value="P:proteolysis involved in protein catabolic process"/>
    <property type="evidence" value="ECO:0007669"/>
    <property type="project" value="TreeGrafter"/>
</dbReference>
<organism evidence="9 10">
    <name type="scientific">Thiothrix lacustris</name>
    <dbReference type="NCBI Taxonomy" id="525917"/>
    <lineage>
        <taxon>Bacteria</taxon>
        <taxon>Pseudomonadati</taxon>
        <taxon>Pseudomonadota</taxon>
        <taxon>Gammaproteobacteria</taxon>
        <taxon>Thiotrichales</taxon>
        <taxon>Thiotrichaceae</taxon>
        <taxon>Thiothrix</taxon>
    </lineage>
</organism>
<reference evidence="9 10" key="1">
    <citation type="submission" date="2017-01" db="EMBL/GenBank/DDBJ databases">
        <title>Novel large sulfur bacteria in the metagenomes of groundwater-fed chemosynthetic microbial mats in the Lake Huron basin.</title>
        <authorList>
            <person name="Sharrar A.M."/>
            <person name="Flood B.E."/>
            <person name="Bailey J.V."/>
            <person name="Jones D.S."/>
            <person name="Biddanda B."/>
            <person name="Ruberg S.A."/>
            <person name="Marcus D.N."/>
            <person name="Dick G.J."/>
        </authorList>
    </citation>
    <scope>NUCLEOTIDE SEQUENCE [LARGE SCALE GENOMIC DNA]</scope>
    <source>
        <strain evidence="9">A8</strain>
    </source>
</reference>
<dbReference type="PANTHER" id="PTHR22726:SF1">
    <property type="entry name" value="METALLOENDOPEPTIDASE OMA1, MITOCHONDRIAL"/>
    <property type="match status" value="1"/>
</dbReference>
<dbReference type="InterPro" id="IPR011990">
    <property type="entry name" value="TPR-like_helical_dom_sf"/>
</dbReference>
<evidence type="ECO:0000313" key="9">
    <source>
        <dbReference type="EMBL" id="OQW99847.1"/>
    </source>
</evidence>
<evidence type="ECO:0000256" key="4">
    <source>
        <dbReference type="ARBA" id="ARBA00022801"/>
    </source>
</evidence>
<dbReference type="Proteomes" id="UP000192491">
    <property type="component" value="Unassembled WGS sequence"/>
</dbReference>
<feature type="signal peptide" evidence="7">
    <location>
        <begin position="1"/>
        <end position="23"/>
    </location>
</feature>